<sequence>MGTIFISYAREDKNQAIQLAQECEFRGADPWWDRALSSGERYIESILRQVAQADHFVLLLSRASAESNWVAFEVGAARAREFAMGRDFLKIARLDDCEIPGFLGERNATEWTNNNYDGLIALLRSLDLPEDIDYKPPAGDPDKSLTVFRAGGQWMELIISHRGMECVLVDVGEQRSRLQWQMSREDVIRCVEQNGIHVDPPRNDRSWSLFNLGFGGWRWSPTLFTQGADANPKEVFKAEVMQHLSSIYDF</sequence>
<dbReference type="Proteomes" id="UP000094769">
    <property type="component" value="Unassembled WGS sequence"/>
</dbReference>
<reference evidence="2 3" key="1">
    <citation type="submission" date="2016-06" db="EMBL/GenBank/DDBJ databases">
        <title>Genome sequence of endosymbiont of Candidatus Endolucinida thiodiazotropha.</title>
        <authorList>
            <person name="Poehlein A."/>
            <person name="Koenig S."/>
            <person name="Heiden S.E."/>
            <person name="Thuermer A."/>
            <person name="Voget S."/>
            <person name="Daniel R."/>
            <person name="Markert S."/>
            <person name="Gros O."/>
            <person name="Schweder T."/>
        </authorList>
    </citation>
    <scope>NUCLEOTIDE SEQUENCE [LARGE SCALE GENOMIC DNA]</scope>
    <source>
        <strain evidence="2 3">COS</strain>
    </source>
</reference>
<organism evidence="2 3">
    <name type="scientific">Candidatus Thiodiazotropha endolucinida</name>
    <dbReference type="NCBI Taxonomy" id="1655433"/>
    <lineage>
        <taxon>Bacteria</taxon>
        <taxon>Pseudomonadati</taxon>
        <taxon>Pseudomonadota</taxon>
        <taxon>Gammaproteobacteria</taxon>
        <taxon>Chromatiales</taxon>
        <taxon>Sedimenticolaceae</taxon>
        <taxon>Candidatus Thiodiazotropha</taxon>
    </lineage>
</organism>
<feature type="domain" description="TIR" evidence="1">
    <location>
        <begin position="4"/>
        <end position="114"/>
    </location>
</feature>
<dbReference type="EMBL" id="MARB01000025">
    <property type="protein sequence ID" value="ODJ86198.1"/>
    <property type="molecule type" value="Genomic_DNA"/>
</dbReference>
<comment type="caution">
    <text evidence="2">The sequence shown here is derived from an EMBL/GenBank/DDBJ whole genome shotgun (WGS) entry which is preliminary data.</text>
</comment>
<dbReference type="GO" id="GO:0007165">
    <property type="term" value="P:signal transduction"/>
    <property type="evidence" value="ECO:0007669"/>
    <property type="project" value="InterPro"/>
</dbReference>
<proteinExistence type="predicted"/>
<accession>A0A7Z0VIK7</accession>
<dbReference type="RefSeq" id="WP_069127258.1">
    <property type="nucleotide sequence ID" value="NZ_MARB01000025.1"/>
</dbReference>
<evidence type="ECO:0000259" key="1">
    <source>
        <dbReference type="Pfam" id="PF13676"/>
    </source>
</evidence>
<evidence type="ECO:0000313" key="3">
    <source>
        <dbReference type="Proteomes" id="UP000094769"/>
    </source>
</evidence>
<dbReference type="Gene3D" id="3.40.50.10140">
    <property type="entry name" value="Toll/interleukin-1 receptor homology (TIR) domain"/>
    <property type="match status" value="1"/>
</dbReference>
<keyword evidence="3" id="KW-1185">Reference proteome</keyword>
<name>A0A7Z0VIK7_9GAMM</name>
<dbReference type="InterPro" id="IPR035897">
    <property type="entry name" value="Toll_tir_struct_dom_sf"/>
</dbReference>
<protein>
    <recommendedName>
        <fullName evidence="1">TIR domain-containing protein</fullName>
    </recommendedName>
</protein>
<dbReference type="SUPFAM" id="SSF52200">
    <property type="entry name" value="Toll/Interleukin receptor TIR domain"/>
    <property type="match status" value="1"/>
</dbReference>
<gene>
    <name evidence="2" type="ORF">CODIS_35190</name>
</gene>
<dbReference type="AlphaFoldDB" id="A0A7Z0VIK7"/>
<dbReference type="OrthoDB" id="6883655at2"/>
<dbReference type="Pfam" id="PF13676">
    <property type="entry name" value="TIR_2"/>
    <property type="match status" value="1"/>
</dbReference>
<dbReference type="InterPro" id="IPR000157">
    <property type="entry name" value="TIR_dom"/>
</dbReference>
<evidence type="ECO:0000313" key="2">
    <source>
        <dbReference type="EMBL" id="ODJ86198.1"/>
    </source>
</evidence>